<dbReference type="Gene3D" id="3.40.50.720">
    <property type="entry name" value="NAD(P)-binding Rossmann-like Domain"/>
    <property type="match status" value="1"/>
</dbReference>
<dbReference type="EMBL" id="JADGJD010001651">
    <property type="protein sequence ID" value="KAJ3039262.1"/>
    <property type="molecule type" value="Genomic_DNA"/>
</dbReference>
<evidence type="ECO:0000313" key="5">
    <source>
        <dbReference type="Proteomes" id="UP001212841"/>
    </source>
</evidence>
<dbReference type="GO" id="GO:0016616">
    <property type="term" value="F:oxidoreductase activity, acting on the CH-OH group of donors, NAD or NADP as acceptor"/>
    <property type="evidence" value="ECO:0007669"/>
    <property type="project" value="TreeGrafter"/>
</dbReference>
<protein>
    <submittedName>
        <fullName evidence="4">Methylglyoxal reductase (NADPH-dependent) gre2</fullName>
    </submittedName>
</protein>
<dbReference type="SUPFAM" id="SSF51735">
    <property type="entry name" value="NAD(P)-binding Rossmann-fold domains"/>
    <property type="match status" value="1"/>
</dbReference>
<dbReference type="InterPro" id="IPR050425">
    <property type="entry name" value="NAD(P)_dehydrat-like"/>
</dbReference>
<dbReference type="InterPro" id="IPR001509">
    <property type="entry name" value="Epimerase_deHydtase"/>
</dbReference>
<dbReference type="Pfam" id="PF01370">
    <property type="entry name" value="Epimerase"/>
    <property type="match status" value="1"/>
</dbReference>
<keyword evidence="5" id="KW-1185">Reference proteome</keyword>
<dbReference type="PANTHER" id="PTHR10366">
    <property type="entry name" value="NAD DEPENDENT EPIMERASE/DEHYDRATASE"/>
    <property type="match status" value="1"/>
</dbReference>
<evidence type="ECO:0000259" key="3">
    <source>
        <dbReference type="Pfam" id="PF01370"/>
    </source>
</evidence>
<feature type="domain" description="NAD-dependent epimerase/dehydratase" evidence="3">
    <location>
        <begin position="10"/>
        <end position="271"/>
    </location>
</feature>
<comment type="caution">
    <text evidence="4">The sequence shown here is derived from an EMBL/GenBank/DDBJ whole genome shotgun (WGS) entry which is preliminary data.</text>
</comment>
<dbReference type="AlphaFoldDB" id="A0AAD5S4X7"/>
<dbReference type="CDD" id="cd05227">
    <property type="entry name" value="AR_SDR_e"/>
    <property type="match status" value="1"/>
</dbReference>
<accession>A0AAD5S4X7</accession>
<evidence type="ECO:0000256" key="1">
    <source>
        <dbReference type="ARBA" id="ARBA00023002"/>
    </source>
</evidence>
<organism evidence="4 5">
    <name type="scientific">Rhizophlyctis rosea</name>
    <dbReference type="NCBI Taxonomy" id="64517"/>
    <lineage>
        <taxon>Eukaryota</taxon>
        <taxon>Fungi</taxon>
        <taxon>Fungi incertae sedis</taxon>
        <taxon>Chytridiomycota</taxon>
        <taxon>Chytridiomycota incertae sedis</taxon>
        <taxon>Chytridiomycetes</taxon>
        <taxon>Rhizophlyctidales</taxon>
        <taxon>Rhizophlyctidaceae</taxon>
        <taxon>Rhizophlyctis</taxon>
    </lineage>
</organism>
<gene>
    <name evidence="4" type="primary">GRE2</name>
    <name evidence="4" type="ORF">HK097_002885</name>
</gene>
<dbReference type="PANTHER" id="PTHR10366:SF564">
    <property type="entry name" value="STEROL-4-ALPHA-CARBOXYLATE 3-DEHYDROGENASE, DECARBOXYLATING"/>
    <property type="match status" value="1"/>
</dbReference>
<dbReference type="InterPro" id="IPR036291">
    <property type="entry name" value="NAD(P)-bd_dom_sf"/>
</dbReference>
<evidence type="ECO:0000313" key="4">
    <source>
        <dbReference type="EMBL" id="KAJ3039262.1"/>
    </source>
</evidence>
<reference evidence="4" key="1">
    <citation type="submission" date="2020-05" db="EMBL/GenBank/DDBJ databases">
        <title>Phylogenomic resolution of chytrid fungi.</title>
        <authorList>
            <person name="Stajich J.E."/>
            <person name="Amses K."/>
            <person name="Simmons R."/>
            <person name="Seto K."/>
            <person name="Myers J."/>
            <person name="Bonds A."/>
            <person name="Quandt C.A."/>
            <person name="Barry K."/>
            <person name="Liu P."/>
            <person name="Grigoriev I."/>
            <person name="Longcore J.E."/>
            <person name="James T.Y."/>
        </authorList>
    </citation>
    <scope>NUCLEOTIDE SEQUENCE</scope>
    <source>
        <strain evidence="4">JEL0318</strain>
    </source>
</reference>
<sequence>MPALKAPAKILVTGVTGYIAAHVAEQLLQLGFSVRGSVRDLAKAEYLKKRWAQHGDKIEFVVISDLVKKEGFDEAVKGVDGIAHVASPFHFNVRDAYADLINPAVKGTTSVLESALSQGNHQIKRIVVTSSFAALAHPAEPGYKFTEADWNDWAIKEVNEKGATNVDAGVAYRASKSEAEKAAWNFIKEKQPKFDVATINPVFVFGPAIHNIPNADSIPTSLQLFYRNIASDPQWKNTQVAPSNSAQAFIDVRDVAKAHVEALIRPEAGGQRFLVSAGNFSWQEAANVLRELYPERNVVVGEPEKIRTGEESIVYGEKASRELDISYRPFKEVARDSAEYLIELEKSWRA</sequence>
<keyword evidence="1" id="KW-0560">Oxidoreductase</keyword>
<dbReference type="Proteomes" id="UP001212841">
    <property type="component" value="Unassembled WGS sequence"/>
</dbReference>
<comment type="similarity">
    <text evidence="2">Belongs to the NAD(P)-dependent epimerase/dehydratase family. Dihydroflavonol-4-reductase subfamily.</text>
</comment>
<proteinExistence type="inferred from homology"/>
<name>A0AAD5S4X7_9FUNG</name>
<evidence type="ECO:0000256" key="2">
    <source>
        <dbReference type="ARBA" id="ARBA00023445"/>
    </source>
</evidence>